<protein>
    <submittedName>
        <fullName evidence="3">DUF3696 domain-containing protein</fullName>
    </submittedName>
</protein>
<dbReference type="GO" id="GO:0016887">
    <property type="term" value="F:ATP hydrolysis activity"/>
    <property type="evidence" value="ECO:0007669"/>
    <property type="project" value="InterPro"/>
</dbReference>
<dbReference type="RefSeq" id="WP_114028762.1">
    <property type="nucleotide sequence ID" value="NZ_QOIL01000005.1"/>
</dbReference>
<dbReference type="InterPro" id="IPR022532">
    <property type="entry name" value="DUF3696"/>
</dbReference>
<sequence length="449" mass="49827">MPLVRLSFENYRCFSKRQNLELRPITVVLGKNNSGKSALVRAPLVLSTGFDSDSSLPLDLEQLGEHAPDFVDLIHNRVEHGSVSFGLEVEVPEQAIGKSFDPDSAGSHGMTFPLTIGIDVTIQNVAEWHSQVVSRWTLRSPEGTTSLEWIPEDEAGEEDSHPYSVTGNDLLSHVSSVAFKGLLPANRSRAMPDDLTRSPFPDGRGWLVRAGLDRIRHLGPFRTRPNRVGRLTARLPSQDDDSGTDTVPILIYDHVRRGGRLITKINEYLGEHIPGWELEVVPRYDAYSVGLKSKATAGLWVPATDTGTGVAQVLPILVRRARDELDPPVHSILEIVEEPELHLHPSGQAALADLYVTATQRTPVRFLIETHSETFLLRLRRRVAEGKVDPDMIALYFVEHTGVSATVRRINVDDLGNVDYWPQGIFAEDFEETRALAAAQLGRQDTDAR</sequence>
<dbReference type="GO" id="GO:0005524">
    <property type="term" value="F:ATP binding"/>
    <property type="evidence" value="ECO:0007669"/>
    <property type="project" value="InterPro"/>
</dbReference>
<keyword evidence="4" id="KW-1185">Reference proteome</keyword>
<dbReference type="InterPro" id="IPR051396">
    <property type="entry name" value="Bact_Antivir_Def_Nuclease"/>
</dbReference>
<dbReference type="InterPro" id="IPR003959">
    <property type="entry name" value="ATPase_AAA_core"/>
</dbReference>
<evidence type="ECO:0000259" key="2">
    <source>
        <dbReference type="Pfam" id="PF13304"/>
    </source>
</evidence>
<accession>A0A367FM92</accession>
<dbReference type="InterPro" id="IPR027417">
    <property type="entry name" value="P-loop_NTPase"/>
</dbReference>
<dbReference type="EMBL" id="QOIL01000005">
    <property type="protein sequence ID" value="RCG31384.1"/>
    <property type="molecule type" value="Genomic_DNA"/>
</dbReference>
<dbReference type="PIRSF" id="PIRSF034888">
    <property type="entry name" value="P-loop_UCP034888"/>
    <property type="match status" value="1"/>
</dbReference>
<dbReference type="Pfam" id="PF12476">
    <property type="entry name" value="DUF3696"/>
    <property type="match status" value="1"/>
</dbReference>
<name>A0A367FM92_9ACTN</name>
<evidence type="ECO:0000313" key="3">
    <source>
        <dbReference type="EMBL" id="RCG31384.1"/>
    </source>
</evidence>
<dbReference type="InterPro" id="IPR014592">
    <property type="entry name" value="P-loop_UCP034888"/>
</dbReference>
<dbReference type="SUPFAM" id="SSF52540">
    <property type="entry name" value="P-loop containing nucleoside triphosphate hydrolases"/>
    <property type="match status" value="2"/>
</dbReference>
<feature type="domain" description="DUF3696" evidence="1">
    <location>
        <begin position="389"/>
        <end position="434"/>
    </location>
</feature>
<organism evidence="3 4">
    <name type="scientific">Sphaerisporangium album</name>
    <dbReference type="NCBI Taxonomy" id="509200"/>
    <lineage>
        <taxon>Bacteria</taxon>
        <taxon>Bacillati</taxon>
        <taxon>Actinomycetota</taxon>
        <taxon>Actinomycetes</taxon>
        <taxon>Streptosporangiales</taxon>
        <taxon>Streptosporangiaceae</taxon>
        <taxon>Sphaerisporangium</taxon>
    </lineage>
</organism>
<dbReference type="Pfam" id="PF13304">
    <property type="entry name" value="AAA_21"/>
    <property type="match status" value="1"/>
</dbReference>
<dbReference type="Proteomes" id="UP000253094">
    <property type="component" value="Unassembled WGS sequence"/>
</dbReference>
<reference evidence="3 4" key="1">
    <citation type="submission" date="2018-06" db="EMBL/GenBank/DDBJ databases">
        <title>Sphaerisporangium craniellae sp. nov., isolated from a marine sponge in the South China Sea.</title>
        <authorList>
            <person name="Li L."/>
        </authorList>
    </citation>
    <scope>NUCLEOTIDE SEQUENCE [LARGE SCALE GENOMIC DNA]</scope>
    <source>
        <strain evidence="3 4">CCTCC AA 208026</strain>
    </source>
</reference>
<evidence type="ECO:0000313" key="4">
    <source>
        <dbReference type="Proteomes" id="UP000253094"/>
    </source>
</evidence>
<proteinExistence type="predicted"/>
<dbReference type="OrthoDB" id="3237462at2"/>
<comment type="caution">
    <text evidence="3">The sequence shown here is derived from an EMBL/GenBank/DDBJ whole genome shotgun (WGS) entry which is preliminary data.</text>
</comment>
<dbReference type="AlphaFoldDB" id="A0A367FM92"/>
<dbReference type="PANTHER" id="PTHR43581:SF4">
    <property type="entry name" value="ATP_GTP PHOSPHATASE"/>
    <property type="match status" value="1"/>
</dbReference>
<feature type="domain" description="ATPase AAA-type core" evidence="2">
    <location>
        <begin position="25"/>
        <end position="376"/>
    </location>
</feature>
<gene>
    <name evidence="3" type="ORF">DQ384_11800</name>
</gene>
<evidence type="ECO:0000259" key="1">
    <source>
        <dbReference type="Pfam" id="PF12476"/>
    </source>
</evidence>
<dbReference type="Gene3D" id="3.40.50.300">
    <property type="entry name" value="P-loop containing nucleotide triphosphate hydrolases"/>
    <property type="match status" value="1"/>
</dbReference>
<dbReference type="PANTHER" id="PTHR43581">
    <property type="entry name" value="ATP/GTP PHOSPHATASE"/>
    <property type="match status" value="1"/>
</dbReference>